<accession>A0ACB5UQG9</accession>
<reference evidence="1" key="1">
    <citation type="submission" date="2023-09" db="EMBL/GenBank/DDBJ databases">
        <title>Vallitalea sediminicola and Vallitalea maricola sp. nov., anaerobic bacteria isolated from marine sediment.</title>
        <authorList>
            <person name="Hirano S."/>
            <person name="Maeda A."/>
            <person name="Terahara T."/>
            <person name="Mori K."/>
            <person name="Hamada M."/>
            <person name="Matsumoto R."/>
            <person name="Kobayashi T."/>
        </authorList>
    </citation>
    <scope>NUCLEOTIDE SEQUENCE</scope>
    <source>
        <strain evidence="1">AN17-2</strain>
    </source>
</reference>
<sequence length="215" mass="25327">MRVDELYNDEKLDKRDMTRNRIVNASLELFLSEGFRDTTMARIAKESGISRKTLYEYFKNKEEITTIIDMCLIREYNRIMEEAMPKLCGNGYNKLKQYFSIIDNNIDNFKDTIIFTGIYDYNVKTNEINSSLRDEFYDTIKQATWYLTEILKQGIEDGSIKDYIDPHLTANTIGDSWLSLAQRVFRRHKSLDMSKEESRKMITLQLSLFLEGLKA</sequence>
<dbReference type="Proteomes" id="UP001374599">
    <property type="component" value="Unassembled WGS sequence"/>
</dbReference>
<name>A0ACB5UQG9_9FIRM</name>
<proteinExistence type="predicted"/>
<protein>
    <submittedName>
        <fullName evidence="1">Uncharacterized protein</fullName>
    </submittedName>
</protein>
<keyword evidence="2" id="KW-1185">Reference proteome</keyword>
<dbReference type="EMBL" id="BTPU01000097">
    <property type="protein sequence ID" value="GMQ65117.1"/>
    <property type="molecule type" value="Genomic_DNA"/>
</dbReference>
<evidence type="ECO:0000313" key="2">
    <source>
        <dbReference type="Proteomes" id="UP001374599"/>
    </source>
</evidence>
<comment type="caution">
    <text evidence="1">The sequence shown here is derived from an EMBL/GenBank/DDBJ whole genome shotgun (WGS) entry which is preliminary data.</text>
</comment>
<gene>
    <name evidence="1" type="ORF">AN2V17_43590</name>
</gene>
<organism evidence="1 2">
    <name type="scientific">Vallitalea maricola</name>
    <dbReference type="NCBI Taxonomy" id="3074433"/>
    <lineage>
        <taxon>Bacteria</taxon>
        <taxon>Bacillati</taxon>
        <taxon>Bacillota</taxon>
        <taxon>Clostridia</taxon>
        <taxon>Lachnospirales</taxon>
        <taxon>Vallitaleaceae</taxon>
        <taxon>Vallitalea</taxon>
    </lineage>
</organism>
<evidence type="ECO:0000313" key="1">
    <source>
        <dbReference type="EMBL" id="GMQ65117.1"/>
    </source>
</evidence>